<gene>
    <name evidence="3" type="ORF">GCM10010346_23530</name>
</gene>
<organism evidence="3 4">
    <name type="scientific">Streptomyces chryseus</name>
    <dbReference type="NCBI Taxonomy" id="68186"/>
    <lineage>
        <taxon>Bacteria</taxon>
        <taxon>Bacillati</taxon>
        <taxon>Actinomycetota</taxon>
        <taxon>Actinomycetes</taxon>
        <taxon>Kitasatosporales</taxon>
        <taxon>Streptomycetaceae</taxon>
        <taxon>Streptomyces</taxon>
    </lineage>
</organism>
<dbReference type="Proteomes" id="UP000599437">
    <property type="component" value="Unassembled WGS sequence"/>
</dbReference>
<name>A0ABQ3DLJ4_9ACTN</name>
<sequence length="468" mass="49763">MRLNRPVPSRLSRPGARAAVGILATLALVAVPAAAGPTAVADDRRAPAADASAVRHWNAVATQTISASLGAMHPSGQVALWHGLVSAAVHNAVAGIEGRYALYKWKARGPATASPEAAAVTAAHRTLVAWFPASQTRLDAEYTASLARIPDGAAERQGIAYGERAAEHIVRLREGDGRFEPVEYTAAPEPGVWRPTPPAHQPYLDVWLGTVRPLLLTSPDQVRPGPPPALTSARYARDVNEVKTMGVKGGSGRTAHQTETALFFGGNLLVQFQTAFRDHAARHRLGIADTARLFAAVNTSAADAVIASWDSKLHYGFWRPISAVQLADTDGNPATDAVPGWQPLLVTPPHPDYVSGHAAVAAAVLRTAAGVLGTARLDLYVRSEATSTTRHYAHADRFNQDMVDARVWGGIHFRSADLAGCHAGNRIGDWALGHYFQPLRTSGPPMSRPARPAHTPPLSRAALPKCPR</sequence>
<dbReference type="Gene3D" id="1.10.606.20">
    <property type="match status" value="1"/>
</dbReference>
<comment type="caution">
    <text evidence="3">The sequence shown here is derived from an EMBL/GenBank/DDBJ whole genome shotgun (WGS) entry which is preliminary data.</text>
</comment>
<feature type="chain" id="PRO_5046653074" description="Phosphatidic acid phosphatase type 2/haloperoxidase domain-containing protein" evidence="2">
    <location>
        <begin position="36"/>
        <end position="468"/>
    </location>
</feature>
<evidence type="ECO:0000256" key="1">
    <source>
        <dbReference type="SAM" id="MobiDB-lite"/>
    </source>
</evidence>
<dbReference type="InterPro" id="IPR052559">
    <property type="entry name" value="V-haloperoxidase"/>
</dbReference>
<evidence type="ECO:0000313" key="3">
    <source>
        <dbReference type="EMBL" id="GHA99978.1"/>
    </source>
</evidence>
<dbReference type="CDD" id="cd03398">
    <property type="entry name" value="PAP2_haloperoxidase"/>
    <property type="match status" value="1"/>
</dbReference>
<dbReference type="EMBL" id="BMVO01000005">
    <property type="protein sequence ID" value="GHA99978.1"/>
    <property type="molecule type" value="Genomic_DNA"/>
</dbReference>
<evidence type="ECO:0008006" key="5">
    <source>
        <dbReference type="Google" id="ProtNLM"/>
    </source>
</evidence>
<dbReference type="InterPro" id="IPR036938">
    <property type="entry name" value="PAP2/HPO_sf"/>
</dbReference>
<dbReference type="PANTHER" id="PTHR34599">
    <property type="entry name" value="PEROXIDASE-RELATED"/>
    <property type="match status" value="1"/>
</dbReference>
<reference evidence="4" key="1">
    <citation type="journal article" date="2019" name="Int. J. Syst. Evol. Microbiol.">
        <title>The Global Catalogue of Microorganisms (GCM) 10K type strain sequencing project: providing services to taxonomists for standard genome sequencing and annotation.</title>
        <authorList>
            <consortium name="The Broad Institute Genomics Platform"/>
            <consortium name="The Broad Institute Genome Sequencing Center for Infectious Disease"/>
            <person name="Wu L."/>
            <person name="Ma J."/>
        </authorList>
    </citation>
    <scope>NUCLEOTIDE SEQUENCE [LARGE SCALE GENOMIC DNA]</scope>
    <source>
        <strain evidence="4">JCM 4737</strain>
    </source>
</reference>
<accession>A0ABQ3DLJ4</accession>
<keyword evidence="4" id="KW-1185">Reference proteome</keyword>
<evidence type="ECO:0000256" key="2">
    <source>
        <dbReference type="SAM" id="SignalP"/>
    </source>
</evidence>
<evidence type="ECO:0000313" key="4">
    <source>
        <dbReference type="Proteomes" id="UP000599437"/>
    </source>
</evidence>
<feature type="signal peptide" evidence="2">
    <location>
        <begin position="1"/>
        <end position="35"/>
    </location>
</feature>
<dbReference type="SUPFAM" id="SSF48317">
    <property type="entry name" value="Acid phosphatase/Vanadium-dependent haloperoxidase"/>
    <property type="match status" value="1"/>
</dbReference>
<proteinExistence type="predicted"/>
<feature type="region of interest" description="Disordered" evidence="1">
    <location>
        <begin position="442"/>
        <end position="468"/>
    </location>
</feature>
<dbReference type="RefSeq" id="WP_229843447.1">
    <property type="nucleotide sequence ID" value="NZ_BMVO01000005.1"/>
</dbReference>
<keyword evidence="2" id="KW-0732">Signal</keyword>
<protein>
    <recommendedName>
        <fullName evidence="5">Phosphatidic acid phosphatase type 2/haloperoxidase domain-containing protein</fullName>
    </recommendedName>
</protein>
<dbReference type="PANTHER" id="PTHR34599:SF1">
    <property type="entry name" value="PHOSPHATIDIC ACID PHOSPHATASE TYPE 2_HALOPEROXIDASE DOMAIN-CONTAINING PROTEIN"/>
    <property type="match status" value="1"/>
</dbReference>